<dbReference type="InterPro" id="IPR040463">
    <property type="entry name" value="BAP29/BAP31_N"/>
</dbReference>
<reference evidence="7 8" key="2">
    <citation type="submission" date="2017-02" db="EMBL/GenBank/DDBJ databases">
        <title>A genome survey and senescence transcriptome analysis in Lentinula edodes.</title>
        <authorList>
            <person name="Sakamoto Y."/>
            <person name="Nakade K."/>
            <person name="Sato S."/>
            <person name="Yoshida Y."/>
            <person name="Miyazaki K."/>
            <person name="Natsume S."/>
            <person name="Konno N."/>
        </authorList>
    </citation>
    <scope>NUCLEOTIDE SEQUENCE [LARGE SCALE GENOMIC DNA]</scope>
    <source>
        <strain evidence="7 8">NBRC 111202</strain>
    </source>
</reference>
<dbReference type="PANTHER" id="PTHR47966">
    <property type="entry name" value="BETA-SITE APP-CLEAVING ENZYME, ISOFORM A-RELATED"/>
    <property type="match status" value="1"/>
</dbReference>
<dbReference type="STRING" id="5353.A0A1Q3E766"/>
<dbReference type="InterPro" id="IPR021109">
    <property type="entry name" value="Peptidase_aspartic_dom_sf"/>
</dbReference>
<evidence type="ECO:0000313" key="8">
    <source>
        <dbReference type="Proteomes" id="UP000188533"/>
    </source>
</evidence>
<keyword evidence="4 7" id="KW-0645">Protease</keyword>
<dbReference type="Pfam" id="PF05529">
    <property type="entry name" value="Bap31"/>
    <property type="match status" value="1"/>
</dbReference>
<accession>A0A1Q3E766</accession>
<keyword evidence="8" id="KW-1185">Reference proteome</keyword>
<feature type="transmembrane region" description="Helical" evidence="5">
    <location>
        <begin position="484"/>
        <end position="503"/>
    </location>
</feature>
<dbReference type="GO" id="GO:0006508">
    <property type="term" value="P:proteolysis"/>
    <property type="evidence" value="ECO:0007669"/>
    <property type="project" value="UniProtKB-KW"/>
</dbReference>
<sequence length="627" mass="68188">MRIFSLIEDVAVIVIHRHFSIKIHSSFLSLQRPQSQEDYSVAITASVPRTKAKRFLMQALRESQAAQAGSNFTTIVGGSDFDEEYLTNVTFGEQDFLLIVDTGSSDTWAPEIGFACFDLDNNPVPQSQCAFGTSGFDVNGSSTFVADPDTNFNIEYGDGEFLTGTVGFDTVTVGNMVVTNQEIGIVTNAAWEGDGFNTGLMGLASPNLTSVFQGTNPDDDEFPQTQIPYNPVFYSAVQQGVVSNPFFSVALDRGSFAAENSSDLDQNLGFIAFGGIAPVDVTDSAVTVPVQGYNAASFLPENGSSVTYFYYTVDVESMSFTGNKKVFGTTNNIILDTGTTLDYVPTQVADAFAAAFDPPAVKDEDEGVYVVVCSATVPEFTVNIGGVEFTVDPADNLLPLGVQDDEGNDLCASGTFDGGPAEEGNIFILGDTFLHNVVVTFNIETDEVTLTQRTPYTNGVIPFPFVVRKRVFTFLSQSPIVAKVAYGIKISFIFVGILFFDALQRMFRITAESDLAKTQQSVGDVRTETSFAARKFYAQRNVYLTGFTLFLSLVLTRTFAINLDLIHTQEEYAKLKKASPSSDSDAGKKAREYDALKAKFDSQSKEYNQLADKYNKVTGGKADKKKD</sequence>
<dbReference type="PRINTS" id="PR00792">
    <property type="entry name" value="PEPSIN"/>
</dbReference>
<protein>
    <submittedName>
        <fullName evidence="7">Acid protease</fullName>
    </submittedName>
</protein>
<dbReference type="InterPro" id="IPR001969">
    <property type="entry name" value="Aspartic_peptidase_AS"/>
</dbReference>
<keyword evidence="4" id="KW-0378">Hydrolase</keyword>
<name>A0A1Q3E766_LENED</name>
<dbReference type="GO" id="GO:0004190">
    <property type="term" value="F:aspartic-type endopeptidase activity"/>
    <property type="evidence" value="ECO:0007669"/>
    <property type="project" value="UniProtKB-KW"/>
</dbReference>
<keyword evidence="5" id="KW-1133">Transmembrane helix</keyword>
<dbReference type="PANTHER" id="PTHR47966:SF47">
    <property type="entry name" value="ENDOPEPTIDASE, PUTATIVE (AFU_ORTHOLOGUE AFUA_3G01220)-RELATED"/>
    <property type="match status" value="1"/>
</dbReference>
<evidence type="ECO:0000313" key="7">
    <source>
        <dbReference type="EMBL" id="GAW03085.1"/>
    </source>
</evidence>
<keyword evidence="5" id="KW-0812">Transmembrane</keyword>
<evidence type="ECO:0000256" key="1">
    <source>
        <dbReference type="ARBA" id="ARBA00007447"/>
    </source>
</evidence>
<dbReference type="PROSITE" id="PS51767">
    <property type="entry name" value="PEPTIDASE_A1"/>
    <property type="match status" value="1"/>
</dbReference>
<reference evidence="7 8" key="1">
    <citation type="submission" date="2016-08" db="EMBL/GenBank/DDBJ databases">
        <authorList>
            <consortium name="Lentinula edodes genome sequencing consortium"/>
            <person name="Sakamoto Y."/>
            <person name="Nakade K."/>
            <person name="Sato S."/>
            <person name="Yoshida Y."/>
            <person name="Miyazaki K."/>
            <person name="Natsume S."/>
            <person name="Konno N."/>
        </authorList>
    </citation>
    <scope>NUCLEOTIDE SEQUENCE [LARGE SCALE GENOMIC DNA]</scope>
    <source>
        <strain evidence="7 8">NBRC 111202</strain>
    </source>
</reference>
<feature type="transmembrane region" description="Helical" evidence="5">
    <location>
        <begin position="542"/>
        <end position="560"/>
    </location>
</feature>
<keyword evidence="2 4" id="KW-0064">Aspartyl protease</keyword>
<feature type="active site" evidence="3">
    <location>
        <position position="101"/>
    </location>
</feature>
<feature type="domain" description="Peptidase A1" evidence="6">
    <location>
        <begin position="85"/>
        <end position="451"/>
    </location>
</feature>
<dbReference type="CDD" id="cd05471">
    <property type="entry name" value="pepsin_like"/>
    <property type="match status" value="1"/>
</dbReference>
<dbReference type="PROSITE" id="PS00141">
    <property type="entry name" value="ASP_PROTEASE"/>
    <property type="match status" value="1"/>
</dbReference>
<dbReference type="InterPro" id="IPR001461">
    <property type="entry name" value="Aspartic_peptidase_A1"/>
</dbReference>
<evidence type="ECO:0000259" key="6">
    <source>
        <dbReference type="PROSITE" id="PS51767"/>
    </source>
</evidence>
<organism evidence="7 8">
    <name type="scientific">Lentinula edodes</name>
    <name type="common">Shiitake mushroom</name>
    <name type="synonym">Lentinus edodes</name>
    <dbReference type="NCBI Taxonomy" id="5353"/>
    <lineage>
        <taxon>Eukaryota</taxon>
        <taxon>Fungi</taxon>
        <taxon>Dikarya</taxon>
        <taxon>Basidiomycota</taxon>
        <taxon>Agaricomycotina</taxon>
        <taxon>Agaricomycetes</taxon>
        <taxon>Agaricomycetidae</taxon>
        <taxon>Agaricales</taxon>
        <taxon>Marasmiineae</taxon>
        <taxon>Omphalotaceae</taxon>
        <taxon>Lentinula</taxon>
    </lineage>
</organism>
<dbReference type="EMBL" id="BDGU01000127">
    <property type="protein sequence ID" value="GAW03085.1"/>
    <property type="molecule type" value="Genomic_DNA"/>
</dbReference>
<dbReference type="Gene3D" id="2.40.70.10">
    <property type="entry name" value="Acid Proteases"/>
    <property type="match status" value="2"/>
</dbReference>
<dbReference type="Proteomes" id="UP000188533">
    <property type="component" value="Unassembled WGS sequence"/>
</dbReference>
<dbReference type="InterPro" id="IPR033121">
    <property type="entry name" value="PEPTIDASE_A1"/>
</dbReference>
<comment type="similarity">
    <text evidence="1 4">Belongs to the peptidase A1 family.</text>
</comment>
<evidence type="ECO:0000256" key="4">
    <source>
        <dbReference type="RuleBase" id="RU000454"/>
    </source>
</evidence>
<evidence type="ECO:0000256" key="3">
    <source>
        <dbReference type="PIRSR" id="PIRSR601461-1"/>
    </source>
</evidence>
<feature type="active site" evidence="3">
    <location>
        <position position="336"/>
    </location>
</feature>
<dbReference type="AlphaFoldDB" id="A0A1Q3E766"/>
<keyword evidence="5" id="KW-0472">Membrane</keyword>
<proteinExistence type="inferred from homology"/>
<dbReference type="Pfam" id="PF00026">
    <property type="entry name" value="Asp"/>
    <property type="match status" value="1"/>
</dbReference>
<comment type="caution">
    <text evidence="7">The sequence shown here is derived from an EMBL/GenBank/DDBJ whole genome shotgun (WGS) entry which is preliminary data.</text>
</comment>
<evidence type="ECO:0000256" key="5">
    <source>
        <dbReference type="SAM" id="Phobius"/>
    </source>
</evidence>
<dbReference type="InterPro" id="IPR034164">
    <property type="entry name" value="Pepsin-like_dom"/>
</dbReference>
<gene>
    <name evidence="7" type="ORF">LENED_004778</name>
</gene>
<evidence type="ECO:0000256" key="2">
    <source>
        <dbReference type="ARBA" id="ARBA00022750"/>
    </source>
</evidence>
<dbReference type="SUPFAM" id="SSF50630">
    <property type="entry name" value="Acid proteases"/>
    <property type="match status" value="1"/>
</dbReference>
<dbReference type="GO" id="GO:0000324">
    <property type="term" value="C:fungal-type vacuole"/>
    <property type="evidence" value="ECO:0007669"/>
    <property type="project" value="TreeGrafter"/>
</dbReference>